<evidence type="ECO:0000256" key="2">
    <source>
        <dbReference type="ARBA" id="ARBA00001947"/>
    </source>
</evidence>
<keyword evidence="6" id="KW-0645">Protease</keyword>
<comment type="similarity">
    <text evidence="3">Belongs to the peptidase M1 family.</text>
</comment>
<dbReference type="GO" id="GO:0008270">
    <property type="term" value="F:zinc ion binding"/>
    <property type="evidence" value="ECO:0007669"/>
    <property type="project" value="InterPro"/>
</dbReference>
<dbReference type="Gene3D" id="1.10.390.10">
    <property type="entry name" value="Neutral Protease Domain 2"/>
    <property type="match status" value="1"/>
</dbReference>
<dbReference type="InterPro" id="IPR045357">
    <property type="entry name" value="Aminopeptidase_N-like_N"/>
</dbReference>
<dbReference type="Pfam" id="PF01433">
    <property type="entry name" value="Peptidase_M1"/>
    <property type="match status" value="1"/>
</dbReference>
<dbReference type="GO" id="GO:0006508">
    <property type="term" value="P:proteolysis"/>
    <property type="evidence" value="ECO:0007669"/>
    <property type="project" value="UniProtKB-KW"/>
</dbReference>
<evidence type="ECO:0000256" key="9">
    <source>
        <dbReference type="ARBA" id="ARBA00022833"/>
    </source>
</evidence>
<dbReference type="InterPro" id="IPR014782">
    <property type="entry name" value="Peptidase_M1_dom"/>
</dbReference>
<evidence type="ECO:0000256" key="12">
    <source>
        <dbReference type="ARBA" id="ARBA00031533"/>
    </source>
</evidence>
<dbReference type="SUPFAM" id="SSF55486">
    <property type="entry name" value="Metalloproteases ('zincins'), catalytic domain"/>
    <property type="match status" value="1"/>
</dbReference>
<evidence type="ECO:0000256" key="10">
    <source>
        <dbReference type="ARBA" id="ARBA00023049"/>
    </source>
</evidence>
<dbReference type="AlphaFoldDB" id="A0A4Q7UFM4"/>
<accession>A0A4Q7UFM4</accession>
<feature type="region of interest" description="Disordered" evidence="13">
    <location>
        <begin position="388"/>
        <end position="407"/>
    </location>
</feature>
<dbReference type="InterPro" id="IPR042097">
    <property type="entry name" value="Aminopeptidase_N-like_N_sf"/>
</dbReference>
<comment type="caution">
    <text evidence="17">The sequence shown here is derived from an EMBL/GenBank/DDBJ whole genome shotgun (WGS) entry which is preliminary data.</text>
</comment>
<evidence type="ECO:0000256" key="13">
    <source>
        <dbReference type="SAM" id="MobiDB-lite"/>
    </source>
</evidence>
<dbReference type="OrthoDB" id="100605at2"/>
<dbReference type="PANTHER" id="PTHR11533:SF297">
    <property type="entry name" value="AMINOPEPTIDASE N"/>
    <property type="match status" value="1"/>
</dbReference>
<evidence type="ECO:0000313" key="18">
    <source>
        <dbReference type="Proteomes" id="UP000293781"/>
    </source>
</evidence>
<dbReference type="EMBL" id="SHKK01000001">
    <property type="protein sequence ID" value="RZT78213.1"/>
    <property type="molecule type" value="Genomic_DNA"/>
</dbReference>
<evidence type="ECO:0000256" key="8">
    <source>
        <dbReference type="ARBA" id="ARBA00022801"/>
    </source>
</evidence>
<dbReference type="InterPro" id="IPR050344">
    <property type="entry name" value="Peptidase_M1_aminopeptidases"/>
</dbReference>
<organism evidence="17 18">
    <name type="scientific">Micromonospora violae</name>
    <dbReference type="NCBI Taxonomy" id="1278207"/>
    <lineage>
        <taxon>Bacteria</taxon>
        <taxon>Bacillati</taxon>
        <taxon>Actinomycetota</taxon>
        <taxon>Actinomycetes</taxon>
        <taxon>Micromonosporales</taxon>
        <taxon>Micromonosporaceae</taxon>
        <taxon>Micromonospora</taxon>
    </lineage>
</organism>
<sequence length="489" mass="53021">MRTRSTVAVLASLTLLTGCTADPPAAPTSGGTFATPAGAPALSGPYAAWAAGVSKPVVDPLYPERGTDAVDVLHYGLDLTWSPTTRTLTGTATVHLRPTRDAQSVSLDFKPYTIDTLTVDGTNAEGAVSHEKLVVETPVRADVPITLVVGYHGKPSTTPMPSKRGDAHPLGLTVDGDGGIWTMQEPFGAFTWYPANDHPSDEALYDIAITAPKGWTGVASGTPVGQSGTTFTYRSTVPVASYATTLAVGKYKKLSAKGPHGIPVTTWYRAKDAQYLPMLKRSPGFLTWLEKRFGPYPFDSAGLVMVESASAMETQQMVTMGEVQPARGDQMFDLTAVHEYAHHWFGDAVTLTDWRDMWLNESWGLYAQKLYEKDKYGLTDAELVASSRQRDGELRKEYGPPSKPDPAEFGATNVYTCGAAMLRQLHQALGDERFFALARGWVQENLHTQQTRASFTAYVNKQTGHDFTALIDTWLDSPTTPPETGPLPQ</sequence>
<feature type="domain" description="Peptidase M1 membrane alanine aminopeptidase" evidence="15">
    <location>
        <begin position="285"/>
        <end position="474"/>
    </location>
</feature>
<dbReference type="RefSeq" id="WP_130400754.1">
    <property type="nucleotide sequence ID" value="NZ_SHKK01000001.1"/>
</dbReference>
<evidence type="ECO:0000256" key="7">
    <source>
        <dbReference type="ARBA" id="ARBA00022723"/>
    </source>
</evidence>
<evidence type="ECO:0000256" key="4">
    <source>
        <dbReference type="ARBA" id="ARBA00012564"/>
    </source>
</evidence>
<dbReference type="Pfam" id="PF17900">
    <property type="entry name" value="Peptidase_M1_N"/>
    <property type="match status" value="1"/>
</dbReference>
<evidence type="ECO:0000256" key="5">
    <source>
        <dbReference type="ARBA" id="ARBA00015611"/>
    </source>
</evidence>
<evidence type="ECO:0000256" key="3">
    <source>
        <dbReference type="ARBA" id="ARBA00010136"/>
    </source>
</evidence>
<keyword evidence="10" id="KW-0482">Metalloprotease</keyword>
<dbReference type="EC" id="3.4.11.2" evidence="4"/>
<dbReference type="Gene3D" id="2.60.40.1730">
    <property type="entry name" value="tricorn interacting facor f3 domain"/>
    <property type="match status" value="1"/>
</dbReference>
<dbReference type="InterPro" id="IPR027268">
    <property type="entry name" value="Peptidase_M4/M1_CTD_sf"/>
</dbReference>
<protein>
    <recommendedName>
        <fullName evidence="5">Aminopeptidase N</fullName>
        <ecNumber evidence="4">3.4.11.2</ecNumber>
    </recommendedName>
    <alternativeName>
        <fullName evidence="11">Alanine aminopeptidase</fullName>
    </alternativeName>
    <alternativeName>
        <fullName evidence="12">Lysyl aminopeptidase</fullName>
    </alternativeName>
</protein>
<evidence type="ECO:0000256" key="14">
    <source>
        <dbReference type="SAM" id="SignalP"/>
    </source>
</evidence>
<evidence type="ECO:0000259" key="16">
    <source>
        <dbReference type="Pfam" id="PF17900"/>
    </source>
</evidence>
<keyword evidence="18" id="KW-1185">Reference proteome</keyword>
<dbReference type="SUPFAM" id="SSF63737">
    <property type="entry name" value="Leukotriene A4 hydrolase N-terminal domain"/>
    <property type="match status" value="1"/>
</dbReference>
<feature type="chain" id="PRO_5020779829" description="Aminopeptidase N" evidence="14">
    <location>
        <begin position="22"/>
        <end position="489"/>
    </location>
</feature>
<comment type="catalytic activity">
    <reaction evidence="1">
        <text>Release of an N-terminal amino acid, Xaa-|-Yaa- from a peptide, amide or arylamide. Xaa is preferably Ala, but may be most amino acids including Pro (slow action). When a terminal hydrophobic residue is followed by a prolyl residue, the two may be released as an intact Xaa-Pro dipeptide.</text>
        <dbReference type="EC" id="3.4.11.2"/>
    </reaction>
</comment>
<dbReference type="CDD" id="cd09603">
    <property type="entry name" value="M1_APN_like"/>
    <property type="match status" value="1"/>
</dbReference>
<dbReference type="Proteomes" id="UP000293781">
    <property type="component" value="Unassembled WGS sequence"/>
</dbReference>
<comment type="cofactor">
    <cofactor evidence="2">
        <name>Zn(2+)</name>
        <dbReference type="ChEBI" id="CHEBI:29105"/>
    </cofactor>
</comment>
<reference evidence="17 18" key="1">
    <citation type="submission" date="2019-02" db="EMBL/GenBank/DDBJ databases">
        <title>Sequencing the genomes of 1000 actinobacteria strains.</title>
        <authorList>
            <person name="Klenk H.-P."/>
        </authorList>
    </citation>
    <scope>NUCLEOTIDE SEQUENCE [LARGE SCALE GENOMIC DNA]</scope>
    <source>
        <strain evidence="17 18">DSM 45888</strain>
    </source>
</reference>
<proteinExistence type="inferred from homology"/>
<feature type="compositionally biased region" description="Basic and acidic residues" evidence="13">
    <location>
        <begin position="388"/>
        <end position="398"/>
    </location>
</feature>
<evidence type="ECO:0000259" key="15">
    <source>
        <dbReference type="Pfam" id="PF01433"/>
    </source>
</evidence>
<gene>
    <name evidence="17" type="ORF">EV382_1395</name>
</gene>
<dbReference type="GO" id="GO:0016285">
    <property type="term" value="F:alanyl aminopeptidase activity"/>
    <property type="evidence" value="ECO:0007669"/>
    <property type="project" value="UniProtKB-EC"/>
</dbReference>
<dbReference type="InterPro" id="IPR001930">
    <property type="entry name" value="Peptidase_M1"/>
</dbReference>
<dbReference type="PRINTS" id="PR00756">
    <property type="entry name" value="ALADIPTASE"/>
</dbReference>
<keyword evidence="8" id="KW-0378">Hydrolase</keyword>
<evidence type="ECO:0000256" key="11">
    <source>
        <dbReference type="ARBA" id="ARBA00029811"/>
    </source>
</evidence>
<name>A0A4Q7UFM4_9ACTN</name>
<dbReference type="PANTHER" id="PTHR11533">
    <property type="entry name" value="PROTEASE M1 ZINC METALLOPROTEASE"/>
    <property type="match status" value="1"/>
</dbReference>
<evidence type="ECO:0000256" key="6">
    <source>
        <dbReference type="ARBA" id="ARBA00022670"/>
    </source>
</evidence>
<feature type="domain" description="Aminopeptidase N-like N-terminal" evidence="16">
    <location>
        <begin position="73"/>
        <end position="242"/>
    </location>
</feature>
<keyword evidence="14" id="KW-0732">Signal</keyword>
<keyword evidence="7" id="KW-0479">Metal-binding</keyword>
<feature type="signal peptide" evidence="14">
    <location>
        <begin position="1"/>
        <end position="21"/>
    </location>
</feature>
<keyword evidence="9" id="KW-0862">Zinc</keyword>
<evidence type="ECO:0000256" key="1">
    <source>
        <dbReference type="ARBA" id="ARBA00000098"/>
    </source>
</evidence>
<dbReference type="PROSITE" id="PS51257">
    <property type="entry name" value="PROKAR_LIPOPROTEIN"/>
    <property type="match status" value="1"/>
</dbReference>
<dbReference type="GO" id="GO:0008237">
    <property type="term" value="F:metallopeptidase activity"/>
    <property type="evidence" value="ECO:0007669"/>
    <property type="project" value="UniProtKB-KW"/>
</dbReference>
<evidence type="ECO:0000313" key="17">
    <source>
        <dbReference type="EMBL" id="RZT78213.1"/>
    </source>
</evidence>